<comment type="caution">
    <text evidence="2">The sequence shown here is derived from an EMBL/GenBank/DDBJ whole genome shotgun (WGS) entry which is preliminary data.</text>
</comment>
<dbReference type="Gene3D" id="3.40.50.720">
    <property type="entry name" value="NAD(P)-binding Rossmann-like Domain"/>
    <property type="match status" value="1"/>
</dbReference>
<dbReference type="CDD" id="cd08948">
    <property type="entry name" value="5beta-POR_like_SDR_a"/>
    <property type="match status" value="1"/>
</dbReference>
<keyword evidence="3" id="KW-1185">Reference proteome</keyword>
<dbReference type="SUPFAM" id="SSF51735">
    <property type="entry name" value="NAD(P)-binding Rossmann-fold domains"/>
    <property type="match status" value="1"/>
</dbReference>
<protein>
    <recommendedName>
        <fullName evidence="1">PRISE-like Rossmann-fold domain-containing protein</fullName>
    </recommendedName>
</protein>
<dbReference type="EMBL" id="JAGPNK010000005">
    <property type="protein sequence ID" value="KAH7320648.1"/>
    <property type="molecule type" value="Genomic_DNA"/>
</dbReference>
<dbReference type="Pfam" id="PF22917">
    <property type="entry name" value="PRISE"/>
    <property type="match status" value="1"/>
</dbReference>
<dbReference type="InterPro" id="IPR036291">
    <property type="entry name" value="NAD(P)-bd_dom_sf"/>
</dbReference>
<name>A0A8K0WTJ7_9HYPO</name>
<proteinExistence type="predicted"/>
<sequence>MGSVEKNVALVFGASGISGWAVTKNLMSYPTTTTFARVIGLSNKPVDLPNSRLPIGDRRLEMYHGINLRGDLPSVVQQMKATVPHVEEVTHVYYCVYSNASAYAQDVMELLDINVGMTGNAVHAIDQVCTNLQFLVLQTGTNVSRTYLRRPMHVLRMKNYGVAVYEFQDKIKIDPPLRETLPRIPSPWGDEIFYYGQVDLIKKAQKGKTWKWCEVRPDTIIGFTPGMTNMTSLEPIGLFLSLWRYVNGQGASIPYIGTAENYRHTNSDSSQDIIARSHIYLSVVKPEAANGEAFNVADSETPTSWVGRWPILASYFGLKGLPPDGTAEDFFPAEKWWNDHQEEYKQMCTEFGLRERTIPPESWIFVRAACLYLKRDRHLSLEKIRDLGFREEFVQGQGHIIGFDRMVESKILPPSEAMKMGASNC</sequence>
<dbReference type="OrthoDB" id="1731983at2759"/>
<organism evidence="2 3">
    <name type="scientific">Stachybotrys elegans</name>
    <dbReference type="NCBI Taxonomy" id="80388"/>
    <lineage>
        <taxon>Eukaryota</taxon>
        <taxon>Fungi</taxon>
        <taxon>Dikarya</taxon>
        <taxon>Ascomycota</taxon>
        <taxon>Pezizomycotina</taxon>
        <taxon>Sordariomycetes</taxon>
        <taxon>Hypocreomycetidae</taxon>
        <taxon>Hypocreales</taxon>
        <taxon>Stachybotryaceae</taxon>
        <taxon>Stachybotrys</taxon>
    </lineage>
</organism>
<dbReference type="Proteomes" id="UP000813444">
    <property type="component" value="Unassembled WGS sequence"/>
</dbReference>
<dbReference type="PANTHER" id="PTHR32487:SF8">
    <property type="entry name" value="NAD-DEPENDENT EPIMERASE_DEHYDRATASE DOMAIN-CONTAINING PROTEIN"/>
    <property type="match status" value="1"/>
</dbReference>
<evidence type="ECO:0000313" key="2">
    <source>
        <dbReference type="EMBL" id="KAH7320648.1"/>
    </source>
</evidence>
<dbReference type="AlphaFoldDB" id="A0A8K0WTJ7"/>
<feature type="domain" description="PRISE-like Rossmann-fold" evidence="1">
    <location>
        <begin position="9"/>
        <end position="413"/>
    </location>
</feature>
<gene>
    <name evidence="2" type="ORF">B0I35DRAFT_477219</name>
</gene>
<evidence type="ECO:0000259" key="1">
    <source>
        <dbReference type="Pfam" id="PF22917"/>
    </source>
</evidence>
<accession>A0A8K0WTJ7</accession>
<dbReference type="PANTHER" id="PTHR32487">
    <property type="entry name" value="3-OXO-DELTA(4,5)-STEROID 5-BETA-REDUCTASE"/>
    <property type="match status" value="1"/>
</dbReference>
<dbReference type="InterPro" id="IPR055222">
    <property type="entry name" value="PRISE-like_Rossmann-fold"/>
</dbReference>
<evidence type="ECO:0000313" key="3">
    <source>
        <dbReference type="Proteomes" id="UP000813444"/>
    </source>
</evidence>
<reference evidence="2" key="1">
    <citation type="journal article" date="2021" name="Nat. Commun.">
        <title>Genetic determinants of endophytism in the Arabidopsis root mycobiome.</title>
        <authorList>
            <person name="Mesny F."/>
            <person name="Miyauchi S."/>
            <person name="Thiergart T."/>
            <person name="Pickel B."/>
            <person name="Atanasova L."/>
            <person name="Karlsson M."/>
            <person name="Huettel B."/>
            <person name="Barry K.W."/>
            <person name="Haridas S."/>
            <person name="Chen C."/>
            <person name="Bauer D."/>
            <person name="Andreopoulos W."/>
            <person name="Pangilinan J."/>
            <person name="LaButti K."/>
            <person name="Riley R."/>
            <person name="Lipzen A."/>
            <person name="Clum A."/>
            <person name="Drula E."/>
            <person name="Henrissat B."/>
            <person name="Kohler A."/>
            <person name="Grigoriev I.V."/>
            <person name="Martin F.M."/>
            <person name="Hacquard S."/>
        </authorList>
    </citation>
    <scope>NUCLEOTIDE SEQUENCE</scope>
    <source>
        <strain evidence="2">MPI-CAGE-CH-0235</strain>
    </source>
</reference>